<keyword evidence="3" id="KW-1185">Reference proteome</keyword>
<proteinExistence type="predicted"/>
<dbReference type="InterPro" id="IPR046561">
    <property type="entry name" value="DUF6716"/>
</dbReference>
<organism evidence="2 3">
    <name type="scientific">Streptomyces vulcanius</name>
    <dbReference type="NCBI Taxonomy" id="1441876"/>
    <lineage>
        <taxon>Bacteria</taxon>
        <taxon>Bacillati</taxon>
        <taxon>Actinomycetota</taxon>
        <taxon>Actinomycetes</taxon>
        <taxon>Kitasatosporales</taxon>
        <taxon>Streptomycetaceae</taxon>
        <taxon>Streptomyces</taxon>
    </lineage>
</organism>
<dbReference type="EMBL" id="JBHSFK010000022">
    <property type="protein sequence ID" value="MFC4503777.1"/>
    <property type="molecule type" value="Genomic_DNA"/>
</dbReference>
<dbReference type="Proteomes" id="UP001595839">
    <property type="component" value="Unassembled WGS sequence"/>
</dbReference>
<gene>
    <name evidence="2" type="ORF">ACFPIH_30425</name>
</gene>
<reference evidence="3" key="1">
    <citation type="journal article" date="2019" name="Int. J. Syst. Evol. Microbiol.">
        <title>The Global Catalogue of Microorganisms (GCM) 10K type strain sequencing project: providing services to taxonomists for standard genome sequencing and annotation.</title>
        <authorList>
            <consortium name="The Broad Institute Genomics Platform"/>
            <consortium name="The Broad Institute Genome Sequencing Center for Infectious Disease"/>
            <person name="Wu L."/>
            <person name="Ma J."/>
        </authorList>
    </citation>
    <scope>NUCLEOTIDE SEQUENCE [LARGE SCALE GENOMIC DNA]</scope>
    <source>
        <strain evidence="3">CGMCC 4.7177</strain>
    </source>
</reference>
<accession>A0ABV9AWI7</accession>
<comment type="caution">
    <text evidence="2">The sequence shown here is derived from an EMBL/GenBank/DDBJ whole genome shotgun (WGS) entry which is preliminary data.</text>
</comment>
<evidence type="ECO:0000256" key="1">
    <source>
        <dbReference type="SAM" id="MobiDB-lite"/>
    </source>
</evidence>
<dbReference type="RefSeq" id="WP_381179149.1">
    <property type="nucleotide sequence ID" value="NZ_JBHSFK010000022.1"/>
</dbReference>
<name>A0ABV9AWI7_9ACTN</name>
<sequence length="440" mass="47182">MSSTPDSSRRPTAVIAVIADSDTRWKWGASVARQLAPEHSLDAVFLRGRSTPTERQLAEVGIVPDRQRVVATAGLVDDEELAAADVVILAVSGGAVLALTHALGLAWAGRERRPVTVSGYVGVVYEKLVDGLLTRAGTDLVLANSAHDAERFAHAFASVGVDPESVVECALPFLGGAPHRPAEDGERPFTLTFAVQPSVPRDREARLHLLGRAAAHARRHPGREVLIKLRSLPGEQTTHVEANPYQHLVEDLPEPAPANLRLVYGNMAEVLDRTDLLVTVSSTAALESMHRGIPTAILTDLGVREAHGNHYFLPSGCLASWDDLDAGAQPRPLPEWAAAQGIGKADPYAAARARLALLRASGPLPPLRPYYTPRSAGLYLGDILRRHGLDEQGRPRSAPATAASGRTGRAVRRLARRGAGKLYRVGYQRVAPTLRKWGAA</sequence>
<dbReference type="Pfam" id="PF20471">
    <property type="entry name" value="DUF6716"/>
    <property type="match status" value="1"/>
</dbReference>
<evidence type="ECO:0000313" key="2">
    <source>
        <dbReference type="EMBL" id="MFC4503777.1"/>
    </source>
</evidence>
<evidence type="ECO:0000313" key="3">
    <source>
        <dbReference type="Proteomes" id="UP001595839"/>
    </source>
</evidence>
<protein>
    <submittedName>
        <fullName evidence="2">DUF6716 putative glycosyltransferase</fullName>
    </submittedName>
</protein>
<feature type="region of interest" description="Disordered" evidence="1">
    <location>
        <begin position="390"/>
        <end position="409"/>
    </location>
</feature>